<evidence type="ECO:0000256" key="3">
    <source>
        <dbReference type="ARBA" id="ARBA00022705"/>
    </source>
</evidence>
<evidence type="ECO:0000259" key="7">
    <source>
        <dbReference type="Pfam" id="PF13191"/>
    </source>
</evidence>
<organism evidence="10 11">
    <name type="scientific">Venustampulla echinocandica</name>
    <dbReference type="NCBI Taxonomy" id="2656787"/>
    <lineage>
        <taxon>Eukaryota</taxon>
        <taxon>Fungi</taxon>
        <taxon>Dikarya</taxon>
        <taxon>Ascomycota</taxon>
        <taxon>Pezizomycotina</taxon>
        <taxon>Leotiomycetes</taxon>
        <taxon>Helotiales</taxon>
        <taxon>Pleuroascaceae</taxon>
        <taxon>Venustampulla</taxon>
    </lineage>
</organism>
<feature type="domain" description="ORC5 lid" evidence="9">
    <location>
        <begin position="210"/>
        <end position="269"/>
    </location>
</feature>
<evidence type="ECO:0000259" key="9">
    <source>
        <dbReference type="Pfam" id="PF21639"/>
    </source>
</evidence>
<dbReference type="InterPro" id="IPR020796">
    <property type="entry name" value="ORC5"/>
</dbReference>
<dbReference type="RefSeq" id="XP_031867244.1">
    <property type="nucleotide sequence ID" value="XM_032016953.1"/>
</dbReference>
<dbReference type="GO" id="GO:0003688">
    <property type="term" value="F:DNA replication origin binding"/>
    <property type="evidence" value="ECO:0007669"/>
    <property type="project" value="TreeGrafter"/>
</dbReference>
<evidence type="ECO:0000256" key="1">
    <source>
        <dbReference type="ARBA" id="ARBA00004123"/>
    </source>
</evidence>
<proteinExistence type="inferred from homology"/>
<keyword evidence="5" id="KW-0067">ATP-binding</keyword>
<dbReference type="InterPro" id="IPR041664">
    <property type="entry name" value="AAA_16"/>
</dbReference>
<feature type="domain" description="Origin recognition complex subunit 5 C-terminal" evidence="8">
    <location>
        <begin position="308"/>
        <end position="471"/>
    </location>
</feature>
<dbReference type="GeneID" id="43601179"/>
<dbReference type="InterPro" id="IPR027417">
    <property type="entry name" value="P-loop_NTPase"/>
</dbReference>
<reference evidence="10 11" key="1">
    <citation type="journal article" date="2018" name="IMA Fungus">
        <title>IMA Genome-F 9: Draft genome sequence of Annulohypoxylon stygium, Aspergillus mulundensis, Berkeleyomyces basicola (syn. Thielaviopsis basicola), Ceratocystis smalleyi, two Cercospora beticola strains, Coleophoma cylindrospora, Fusarium fracticaudum, Phialophora cf. hyalina, and Morchella septimelata.</title>
        <authorList>
            <person name="Wingfield B.D."/>
            <person name="Bills G.F."/>
            <person name="Dong Y."/>
            <person name="Huang W."/>
            <person name="Nel W.J."/>
            <person name="Swalarsk-Parry B.S."/>
            <person name="Vaghefi N."/>
            <person name="Wilken P.M."/>
            <person name="An Z."/>
            <person name="de Beer Z.W."/>
            <person name="De Vos L."/>
            <person name="Chen L."/>
            <person name="Duong T.A."/>
            <person name="Gao Y."/>
            <person name="Hammerbacher A."/>
            <person name="Kikkert J.R."/>
            <person name="Li Y."/>
            <person name="Li H."/>
            <person name="Li K."/>
            <person name="Li Q."/>
            <person name="Liu X."/>
            <person name="Ma X."/>
            <person name="Naidoo K."/>
            <person name="Pethybridge S.J."/>
            <person name="Sun J."/>
            <person name="Steenkamp E.T."/>
            <person name="van der Nest M.A."/>
            <person name="van Wyk S."/>
            <person name="Wingfield M.J."/>
            <person name="Xiong C."/>
            <person name="Yue Q."/>
            <person name="Zhang X."/>
        </authorList>
    </citation>
    <scope>NUCLEOTIDE SEQUENCE [LARGE SCALE GENOMIC DNA]</scope>
    <source>
        <strain evidence="10 11">BP 5553</strain>
    </source>
</reference>
<dbReference type="Pfam" id="PF14630">
    <property type="entry name" value="ORC5_C"/>
    <property type="match status" value="1"/>
</dbReference>
<dbReference type="Pfam" id="PF21639">
    <property type="entry name" value="ORC5_lid"/>
    <property type="match status" value="1"/>
</dbReference>
<dbReference type="PANTHER" id="PTHR12705">
    <property type="entry name" value="ORIGIN RECOGNITION COMPLEX SUBUNIT 5"/>
    <property type="match status" value="1"/>
</dbReference>
<dbReference type="Proteomes" id="UP000254866">
    <property type="component" value="Unassembled WGS sequence"/>
</dbReference>
<name>A0A370TGD9_9HELO</name>
<dbReference type="SUPFAM" id="SSF52540">
    <property type="entry name" value="P-loop containing nucleoside triphosphate hydrolases"/>
    <property type="match status" value="1"/>
</dbReference>
<dbReference type="STRING" id="2656787.A0A370TGD9"/>
<dbReference type="Pfam" id="PF13191">
    <property type="entry name" value="AAA_16"/>
    <property type="match status" value="1"/>
</dbReference>
<dbReference type="GO" id="GO:0005664">
    <property type="term" value="C:nuclear origin of replication recognition complex"/>
    <property type="evidence" value="ECO:0007669"/>
    <property type="project" value="TreeGrafter"/>
</dbReference>
<keyword evidence="11" id="KW-1185">Reference proteome</keyword>
<evidence type="ECO:0000259" key="8">
    <source>
        <dbReference type="Pfam" id="PF14630"/>
    </source>
</evidence>
<dbReference type="OrthoDB" id="365981at2759"/>
<dbReference type="InterPro" id="IPR048866">
    <property type="entry name" value="ORC5_lid"/>
</dbReference>
<comment type="caution">
    <text evidence="10">The sequence shown here is derived from an EMBL/GenBank/DDBJ whole genome shotgun (WGS) entry which is preliminary data.</text>
</comment>
<dbReference type="InterPro" id="IPR047088">
    <property type="entry name" value="ORC5_C"/>
</dbReference>
<accession>A0A370TGD9</accession>
<evidence type="ECO:0000313" key="11">
    <source>
        <dbReference type="Proteomes" id="UP000254866"/>
    </source>
</evidence>
<keyword evidence="3" id="KW-0235">DNA replication</keyword>
<keyword evidence="4" id="KW-0547">Nucleotide-binding</keyword>
<evidence type="ECO:0000256" key="5">
    <source>
        <dbReference type="ARBA" id="ARBA00022840"/>
    </source>
</evidence>
<evidence type="ECO:0000256" key="2">
    <source>
        <dbReference type="ARBA" id="ARBA00006269"/>
    </source>
</evidence>
<protein>
    <recommendedName>
        <fullName evidence="12">Orc1-like AAA ATPase domain-containing protein</fullName>
    </recommendedName>
</protein>
<dbReference type="EMBL" id="NPIC01000008">
    <property type="protein sequence ID" value="RDL33962.1"/>
    <property type="molecule type" value="Genomic_DNA"/>
</dbReference>
<keyword evidence="6" id="KW-0539">Nucleus</keyword>
<comment type="subcellular location">
    <subcellularLocation>
        <location evidence="1">Nucleus</location>
    </subcellularLocation>
</comment>
<comment type="similarity">
    <text evidence="2">Belongs to the ORC5 family.</text>
</comment>
<dbReference type="Gene3D" id="3.40.50.300">
    <property type="entry name" value="P-loop containing nucleotide triphosphate hydrolases"/>
    <property type="match status" value="1"/>
</dbReference>
<evidence type="ECO:0008006" key="12">
    <source>
        <dbReference type="Google" id="ProtNLM"/>
    </source>
</evidence>
<evidence type="ECO:0000313" key="10">
    <source>
        <dbReference type="EMBL" id="RDL33962.1"/>
    </source>
</evidence>
<dbReference type="PANTHER" id="PTHR12705:SF0">
    <property type="entry name" value="ORIGIN RECOGNITION COMPLEX SUBUNIT 5"/>
    <property type="match status" value="1"/>
</dbReference>
<dbReference type="AlphaFoldDB" id="A0A370TGD9"/>
<sequence>MLLNINVNVHFQIRAAPCRNVVLYGLEATGKSSISKALLGQLSPADETTSDSEDQLRHAIINSTECVSGRHLLEKTVAEVANIVGWQGKIGRCENLAQLVVELGKMLDRWTTLDDHDTGGKRLALVFDGIDRQREAPPTLLPALARLGEIIPNITVIYIVTSPRPNFLHLPGVPHIHFPAYTKPELLQIISLTEPTPQLPTGKHDTKEVWSRFSTAVYESLSKHSDRDIISFRRVCSRLWPRFIQPILDGSLSPTPFSRLLVANRSLFQNDAVLVPSIISSLPTPSTKSNIQTQIQSQAQTQGLTAQLPHTSRLLLLAAYLASFNPPRTDIIHFMKSATLRRKKKGGGTALTSKTPGVSKNRKISRKLLGPQAFVVERMLAIFHYLREDASVPRKQEGRRRDGMERREDVIGSADLYMAIATLSSLRLLVKLGAANAGDALDGSSRYRVAVGWDVVRSLGRSVGVEVEDYLAD</sequence>
<gene>
    <name evidence="10" type="ORF">BP5553_08330</name>
</gene>
<dbReference type="GO" id="GO:0006270">
    <property type="term" value="P:DNA replication initiation"/>
    <property type="evidence" value="ECO:0007669"/>
    <property type="project" value="TreeGrafter"/>
</dbReference>
<evidence type="ECO:0000256" key="4">
    <source>
        <dbReference type="ARBA" id="ARBA00022741"/>
    </source>
</evidence>
<feature type="domain" description="Orc1-like AAA ATPase" evidence="7">
    <location>
        <begin position="16"/>
        <end position="157"/>
    </location>
</feature>
<evidence type="ECO:0000256" key="6">
    <source>
        <dbReference type="ARBA" id="ARBA00023242"/>
    </source>
</evidence>